<dbReference type="Pfam" id="PF02812">
    <property type="entry name" value="ELFV_dehydrog_N"/>
    <property type="match status" value="1"/>
</dbReference>
<dbReference type="Pfam" id="PF00208">
    <property type="entry name" value="ELFV_dehydrog"/>
    <property type="match status" value="1"/>
</dbReference>
<comment type="caution">
    <text evidence="6">The sequence shown here is derived from an EMBL/GenBank/DDBJ whole genome shotgun (WGS) entry which is preliminary data.</text>
</comment>
<evidence type="ECO:0000256" key="2">
    <source>
        <dbReference type="ARBA" id="ARBA00023002"/>
    </source>
</evidence>
<dbReference type="PANTHER" id="PTHR11606">
    <property type="entry name" value="GLUTAMATE DEHYDROGENASE"/>
    <property type="match status" value="1"/>
</dbReference>
<dbReference type="SUPFAM" id="SSF51735">
    <property type="entry name" value="NAD(P)-binding Rossmann-fold domains"/>
    <property type="match status" value="1"/>
</dbReference>
<proteinExistence type="inferred from homology"/>
<dbReference type="Gene3D" id="3.40.50.10860">
    <property type="entry name" value="Leucine Dehydrogenase, chain A, domain 1"/>
    <property type="match status" value="1"/>
</dbReference>
<dbReference type="InterPro" id="IPR014362">
    <property type="entry name" value="Glu_DH"/>
</dbReference>
<keyword evidence="7" id="KW-1185">Reference proteome</keyword>
<evidence type="ECO:0000259" key="5">
    <source>
        <dbReference type="SMART" id="SM00839"/>
    </source>
</evidence>
<organism evidence="6 7">
    <name type="scientific">Actinoplanes palleronii</name>
    <dbReference type="NCBI Taxonomy" id="113570"/>
    <lineage>
        <taxon>Bacteria</taxon>
        <taxon>Bacillati</taxon>
        <taxon>Actinomycetota</taxon>
        <taxon>Actinomycetes</taxon>
        <taxon>Micromonosporales</taxon>
        <taxon>Micromonosporaceae</taxon>
        <taxon>Actinoplanes</taxon>
    </lineage>
</organism>
<gene>
    <name evidence="6" type="ORF">Apa02nite_085400</name>
</gene>
<dbReference type="PIRSF" id="PIRSF000185">
    <property type="entry name" value="Glu_DH"/>
    <property type="match status" value="1"/>
</dbReference>
<accession>A0ABQ4BP88</accession>
<protein>
    <recommendedName>
        <fullName evidence="3">Glutamate dehydrogenase</fullName>
    </recommendedName>
</protein>
<dbReference type="EMBL" id="BOMS01000146">
    <property type="protein sequence ID" value="GIE72432.1"/>
    <property type="molecule type" value="Genomic_DNA"/>
</dbReference>
<evidence type="ECO:0000313" key="6">
    <source>
        <dbReference type="EMBL" id="GIE72432.1"/>
    </source>
</evidence>
<keyword evidence="2 3" id="KW-0560">Oxidoreductase</keyword>
<evidence type="ECO:0000313" key="7">
    <source>
        <dbReference type="Proteomes" id="UP000624709"/>
    </source>
</evidence>
<reference evidence="6 7" key="1">
    <citation type="submission" date="2021-01" db="EMBL/GenBank/DDBJ databases">
        <title>Whole genome shotgun sequence of Actinoplanes palleronii NBRC 14916.</title>
        <authorList>
            <person name="Komaki H."/>
            <person name="Tamura T."/>
        </authorList>
    </citation>
    <scope>NUCLEOTIDE SEQUENCE [LARGE SCALE GENOMIC DNA]</scope>
    <source>
        <strain evidence="6 7">NBRC 14916</strain>
    </source>
</reference>
<feature type="domain" description="Glutamate/phenylalanine/leucine/valine/L-tryptophan dehydrogenase C-terminal" evidence="5">
    <location>
        <begin position="140"/>
        <end position="374"/>
    </location>
</feature>
<name>A0ABQ4BP88_9ACTN</name>
<evidence type="ECO:0000256" key="4">
    <source>
        <dbReference type="RuleBase" id="RU004417"/>
    </source>
</evidence>
<dbReference type="InterPro" id="IPR046346">
    <property type="entry name" value="Aminoacid_DH-like_N_sf"/>
</dbReference>
<comment type="similarity">
    <text evidence="1 3 4">Belongs to the Glu/Leu/Phe/Val dehydrogenases family.</text>
</comment>
<dbReference type="PRINTS" id="PR00082">
    <property type="entry name" value="GLFDHDRGNASE"/>
</dbReference>
<evidence type="ECO:0000256" key="3">
    <source>
        <dbReference type="PIRNR" id="PIRNR000185"/>
    </source>
</evidence>
<evidence type="ECO:0000256" key="1">
    <source>
        <dbReference type="ARBA" id="ARBA00006382"/>
    </source>
</evidence>
<dbReference type="SUPFAM" id="SSF53223">
    <property type="entry name" value="Aminoacid dehydrogenase-like, N-terminal domain"/>
    <property type="match status" value="1"/>
</dbReference>
<dbReference type="Gene3D" id="3.40.50.720">
    <property type="entry name" value="NAD(P)-binding Rossmann-like Domain"/>
    <property type="match status" value="1"/>
</dbReference>
<dbReference type="InterPro" id="IPR006095">
    <property type="entry name" value="Glu/Leu/Phe/Val/Trp_DH"/>
</dbReference>
<dbReference type="Proteomes" id="UP000624709">
    <property type="component" value="Unassembled WGS sequence"/>
</dbReference>
<dbReference type="InterPro" id="IPR006096">
    <property type="entry name" value="Glu/Leu/Phe/Val/Trp_DH_C"/>
</dbReference>
<sequence length="378" mass="39611">MGMEVRIQVSDPESEFRGFVVVNDFVDGRAMGGTRMTPQVDLQEVAGLAEAMTLKLALAGLPIGGAKAGIVCGLPSGPERDRQLTAFGQAVAPLLRNGVYLGCDQGISYRDRDYFFEAAHFDMQRDSPVDLPCSWSELWDKCHEITGFGVCEAVTAAAEQLGLDAVCRTVAIQGFGTVGRAVATGLRGRGFTVVAVADRHGTIADPGGLDVDALLRATDEYGTIDRGAISPGVTCADTADAWLDVAADVLVLAAGGDAITTDNVDRVRAAIVVEGGNLACTPPACDVLALRGVPVLPGIVVNCGGAAVTGLLLLGAAPVGASVEELVDWLFAQVGDRVRGNITELLDRAAVQTRPLYRIADDLARERLADRERKLIPA</sequence>
<dbReference type="InterPro" id="IPR036291">
    <property type="entry name" value="NAD(P)-bd_dom_sf"/>
</dbReference>
<dbReference type="SMART" id="SM00839">
    <property type="entry name" value="ELFV_dehydrog"/>
    <property type="match status" value="1"/>
</dbReference>
<dbReference type="InterPro" id="IPR006097">
    <property type="entry name" value="Glu/Leu/Phe/Val/Trp_DH_dimer"/>
</dbReference>
<dbReference type="PANTHER" id="PTHR11606:SF13">
    <property type="entry name" value="GLUTAMATE DEHYDROGENASE 1, MITOCHONDRIAL"/>
    <property type="match status" value="1"/>
</dbReference>